<dbReference type="STRING" id="553175.POREN0001_0699"/>
<dbReference type="GeneID" id="93365421"/>
<dbReference type="SUPFAM" id="SSF53448">
    <property type="entry name" value="Nucleotide-diphospho-sugar transferases"/>
    <property type="match status" value="1"/>
</dbReference>
<dbReference type="eggNOG" id="COG1216">
    <property type="taxonomic scope" value="Bacteria"/>
</dbReference>
<dbReference type="CDD" id="cd04186">
    <property type="entry name" value="GT_2_like_c"/>
    <property type="match status" value="1"/>
</dbReference>
<dbReference type="AlphaFoldDB" id="C3JD12"/>
<dbReference type="InterPro" id="IPR029044">
    <property type="entry name" value="Nucleotide-diphossugar_trans"/>
</dbReference>
<keyword evidence="2" id="KW-0328">Glycosyltransferase</keyword>
<evidence type="ECO:0000259" key="1">
    <source>
        <dbReference type="Pfam" id="PF00535"/>
    </source>
</evidence>
<dbReference type="PANTHER" id="PTHR43179:SF7">
    <property type="entry name" value="RHAMNOSYLTRANSFERASE WBBL"/>
    <property type="match status" value="1"/>
</dbReference>
<feature type="domain" description="Glycosyltransferase 2-like" evidence="1">
    <location>
        <begin position="6"/>
        <end position="190"/>
    </location>
</feature>
<sequence length="357" mass="39812">MKQLAIVIVNYKVPHFVAQCLDSVLQATRNIDAEVWVVDNASGDGSLEMLSPQYPSVHFIANSENVGFARANNQALRQVDAEYSLLLNPDTLIGESTLEASLRFMQEHPEAGALGVRMMNAQGEFLAESKRGLVTPFVAFCKIAQLGRLFPKSAVFNRYYLGHLSKVEVQEAPILSGAFFFARSEALRKVGYLDERYFMYGEDIDLSYSILQAGYRNYYLPIPMLHYKGESESAAQGEGRYLDAFYGAMELFYDKYHTGQAWLRRLMHGAIRLKKSLDKRSQKKTLPLTNRPIAVDLRQPDALDAIPSGSAVVVDLSLISYDLLLQTMCGAEGRGITFLLHDPKRKVTLGPGGIVPE</sequence>
<accession>C3JD12</accession>
<keyword evidence="2" id="KW-0808">Transferase</keyword>
<dbReference type="EMBL" id="ACNN01000036">
    <property type="protein sequence ID" value="EEN81951.1"/>
    <property type="molecule type" value="Genomic_DNA"/>
</dbReference>
<keyword evidence="3" id="KW-1185">Reference proteome</keyword>
<dbReference type="EC" id="2.4.-.-" evidence="2"/>
<proteinExistence type="predicted"/>
<dbReference type="PANTHER" id="PTHR43179">
    <property type="entry name" value="RHAMNOSYLTRANSFERASE WBBL"/>
    <property type="match status" value="1"/>
</dbReference>
<dbReference type="Pfam" id="PF00535">
    <property type="entry name" value="Glycos_transf_2"/>
    <property type="match status" value="1"/>
</dbReference>
<dbReference type="Proteomes" id="UP000004295">
    <property type="component" value="Unassembled WGS sequence"/>
</dbReference>
<dbReference type="InterPro" id="IPR001173">
    <property type="entry name" value="Glyco_trans_2-like"/>
</dbReference>
<gene>
    <name evidence="2" type="ORF">POREN0001_0699</name>
</gene>
<organism evidence="2 3">
    <name type="scientific">Porphyromonas endodontalis (strain ATCC 35406 / DSM 24491 / JCM 8526 / CCUG 16442 / BCRC 14492 / NCTC 13058 / HG 370)</name>
    <name type="common">Bacteroides endodontalis</name>
    <dbReference type="NCBI Taxonomy" id="553175"/>
    <lineage>
        <taxon>Bacteria</taxon>
        <taxon>Pseudomonadati</taxon>
        <taxon>Bacteroidota</taxon>
        <taxon>Bacteroidia</taxon>
        <taxon>Bacteroidales</taxon>
        <taxon>Porphyromonadaceae</taxon>
        <taxon>Porphyromonas</taxon>
    </lineage>
</organism>
<dbReference type="GO" id="GO:0016757">
    <property type="term" value="F:glycosyltransferase activity"/>
    <property type="evidence" value="ECO:0007669"/>
    <property type="project" value="UniProtKB-KW"/>
</dbReference>
<evidence type="ECO:0000313" key="3">
    <source>
        <dbReference type="Proteomes" id="UP000004295"/>
    </source>
</evidence>
<reference evidence="2 3" key="1">
    <citation type="submission" date="2009-04" db="EMBL/GenBank/DDBJ databases">
        <authorList>
            <person name="Sebastian Y."/>
            <person name="Madupu R."/>
            <person name="Durkin A.S."/>
            <person name="Torralba M."/>
            <person name="Methe B."/>
            <person name="Sutton G.G."/>
            <person name="Strausberg R.L."/>
            <person name="Nelson K.E."/>
        </authorList>
    </citation>
    <scope>NUCLEOTIDE SEQUENCE [LARGE SCALE GENOMIC DNA]</scope>
    <source>
        <strain evidence="3">ATCC 35406 / BCRC 14492 / JCM 8526 / NCTC 13058 / HG 370</strain>
    </source>
</reference>
<comment type="caution">
    <text evidence="2">The sequence shown here is derived from an EMBL/GenBank/DDBJ whole genome shotgun (WGS) entry which is preliminary data.</text>
</comment>
<dbReference type="Gene3D" id="3.90.550.10">
    <property type="entry name" value="Spore Coat Polysaccharide Biosynthesis Protein SpsA, Chain A"/>
    <property type="match status" value="1"/>
</dbReference>
<protein>
    <submittedName>
        <fullName evidence="2">Glycosyltransferase, group 2 family protein</fullName>
        <ecNumber evidence="2">2.4.-.-</ecNumber>
    </submittedName>
</protein>
<evidence type="ECO:0000313" key="2">
    <source>
        <dbReference type="EMBL" id="EEN81951.1"/>
    </source>
</evidence>
<dbReference type="RefSeq" id="WP_004335336.1">
    <property type="nucleotide sequence ID" value="NZ_ACNN01000036.1"/>
</dbReference>
<name>C3JD12_POREA</name>